<dbReference type="SUPFAM" id="SSF51126">
    <property type="entry name" value="Pectin lyase-like"/>
    <property type="match status" value="1"/>
</dbReference>
<feature type="region of interest" description="Disordered" evidence="1">
    <location>
        <begin position="313"/>
        <end position="350"/>
    </location>
</feature>
<evidence type="ECO:0000256" key="2">
    <source>
        <dbReference type="SAM" id="SignalP"/>
    </source>
</evidence>
<feature type="chain" id="PRO_5046623791" evidence="2">
    <location>
        <begin position="31"/>
        <end position="350"/>
    </location>
</feature>
<sequence length="350" mass="35385">MKTLTRPGAVSVVVGVGLSFAVVPAGPAGAAGETHVRCNDVAGLIAAINRANSGGGRITLAPHCTYTLTTRDNADDGLPEITGNVTITGRDTTVRRAPNAAQDFRILHVAPEGRLTVNSLTISGGRLPDFAGGGIWNSGTLKLNRTAVEANRAETSGGIHNVGGQLELAGSTVERNTATLNGGGIHNGRNQLLDRPGRLTMKGGSLLKNRALNDAGGGLENLRSTAHLASVTVKGNTAPRGGGINQFAGTLRLKSTTLSGNIAVTGGGLRNSFSTASLVRSSVTRNTAITAGGGIFNENSSSVTLDAGRVVRNSPDNCSPEGSVPGCTNPTGTGTPQNSASPSKGGKGRK</sequence>
<protein>
    <submittedName>
        <fullName evidence="3">Right-handed parallel beta-helix repeat-containing protein</fullName>
    </submittedName>
</protein>
<dbReference type="InterPro" id="IPR012334">
    <property type="entry name" value="Pectin_lyas_fold"/>
</dbReference>
<evidence type="ECO:0000256" key="1">
    <source>
        <dbReference type="SAM" id="MobiDB-lite"/>
    </source>
</evidence>
<reference evidence="3" key="2">
    <citation type="journal article" date="2023" name="Int. J. Syst. Evol. Microbiol.">
        <title>Streptomyces marispadix sp. nov., isolated from marine beach sediment of the Northern Coast of Portugal.</title>
        <authorList>
            <person name="dos Santos J.D.N."/>
            <person name="Vitorino I.R."/>
            <person name="Kallscheuer N."/>
            <person name="Srivastava A."/>
            <person name="Krautwurst S."/>
            <person name="Marz M."/>
            <person name="Jogler C."/>
            <person name="Lobo Da Cunha A."/>
            <person name="Catita J."/>
            <person name="Goncalves H."/>
            <person name="Gonzalez I."/>
            <person name="Reyes F."/>
            <person name="Lage O.M."/>
        </authorList>
    </citation>
    <scope>NUCLEOTIDE SEQUENCE</scope>
    <source>
        <strain evidence="3">M600PL45_2</strain>
    </source>
</reference>
<accession>A0ABS9SYD7</accession>
<keyword evidence="2" id="KW-0732">Signal</keyword>
<dbReference type="Gene3D" id="2.160.20.10">
    <property type="entry name" value="Single-stranded right-handed beta-helix, Pectin lyase-like"/>
    <property type="match status" value="1"/>
</dbReference>
<dbReference type="InterPro" id="IPR011050">
    <property type="entry name" value="Pectin_lyase_fold/virulence"/>
</dbReference>
<proteinExistence type="predicted"/>
<reference evidence="3" key="1">
    <citation type="submission" date="2022-03" db="EMBL/GenBank/DDBJ databases">
        <authorList>
            <person name="Santos J.D.N."/>
            <person name="Kallscheuer N."/>
            <person name="Jogler C."/>
            <person name="Lage O.M."/>
        </authorList>
    </citation>
    <scope>NUCLEOTIDE SEQUENCE</scope>
    <source>
        <strain evidence="3">M600PL45_2</strain>
    </source>
</reference>
<evidence type="ECO:0000313" key="3">
    <source>
        <dbReference type="EMBL" id="MCH6161294.1"/>
    </source>
</evidence>
<gene>
    <name evidence="3" type="ORF">MMA15_13060</name>
</gene>
<organism evidence="3 4">
    <name type="scientific">Streptomyces marispadix</name>
    <dbReference type="NCBI Taxonomy" id="2922868"/>
    <lineage>
        <taxon>Bacteria</taxon>
        <taxon>Bacillati</taxon>
        <taxon>Actinomycetota</taxon>
        <taxon>Actinomycetes</taxon>
        <taxon>Kitasatosporales</taxon>
        <taxon>Streptomycetaceae</taxon>
        <taxon>Streptomyces</taxon>
    </lineage>
</organism>
<dbReference type="RefSeq" id="WP_241059646.1">
    <property type="nucleotide sequence ID" value="NZ_JAKWJU010000002.1"/>
</dbReference>
<dbReference type="Proteomes" id="UP001166784">
    <property type="component" value="Unassembled WGS sequence"/>
</dbReference>
<feature type="signal peptide" evidence="2">
    <location>
        <begin position="1"/>
        <end position="30"/>
    </location>
</feature>
<evidence type="ECO:0000313" key="4">
    <source>
        <dbReference type="Proteomes" id="UP001166784"/>
    </source>
</evidence>
<dbReference type="EMBL" id="JAKWJU010000002">
    <property type="protein sequence ID" value="MCH6161294.1"/>
    <property type="molecule type" value="Genomic_DNA"/>
</dbReference>
<feature type="compositionally biased region" description="Low complexity" evidence="1">
    <location>
        <begin position="325"/>
        <end position="336"/>
    </location>
</feature>
<keyword evidence="4" id="KW-1185">Reference proteome</keyword>
<comment type="caution">
    <text evidence="3">The sequence shown here is derived from an EMBL/GenBank/DDBJ whole genome shotgun (WGS) entry which is preliminary data.</text>
</comment>
<name>A0ABS9SYD7_9ACTN</name>